<evidence type="ECO:0000256" key="8">
    <source>
        <dbReference type="PROSITE-ProRule" id="PRU01360"/>
    </source>
</evidence>
<protein>
    <submittedName>
        <fullName evidence="11">SusC/RagA family TonB-linked outer membrane protein</fullName>
    </submittedName>
</protein>
<dbReference type="InterPro" id="IPR008969">
    <property type="entry name" value="CarboxyPept-like_regulatory"/>
</dbReference>
<dbReference type="PANTHER" id="PTHR30069:SF29">
    <property type="entry name" value="HEMOGLOBIN AND HEMOGLOBIN-HAPTOGLOBIN-BINDING PROTEIN 1-RELATED"/>
    <property type="match status" value="1"/>
</dbReference>
<name>A0ABS5D6K4_9FLAO</name>
<evidence type="ECO:0000259" key="10">
    <source>
        <dbReference type="Pfam" id="PF07715"/>
    </source>
</evidence>
<dbReference type="Pfam" id="PF07715">
    <property type="entry name" value="Plug"/>
    <property type="match status" value="1"/>
</dbReference>
<evidence type="ECO:0000256" key="2">
    <source>
        <dbReference type="ARBA" id="ARBA00022448"/>
    </source>
</evidence>
<reference evidence="11 12" key="1">
    <citation type="submission" date="2021-04" db="EMBL/GenBank/DDBJ databases">
        <title>Description of novel Flavobacterium sp. F-328.</title>
        <authorList>
            <person name="Saticioglu I.B."/>
        </authorList>
    </citation>
    <scope>NUCLEOTIDE SEQUENCE [LARGE SCALE GENOMIC DNA]</scope>
    <source>
        <strain evidence="11 12">F-328</strain>
    </source>
</reference>
<dbReference type="Gene3D" id="2.170.130.10">
    <property type="entry name" value="TonB-dependent receptor, plug domain"/>
    <property type="match status" value="1"/>
</dbReference>
<feature type="signal peptide" evidence="9">
    <location>
        <begin position="1"/>
        <end position="22"/>
    </location>
</feature>
<evidence type="ECO:0000256" key="6">
    <source>
        <dbReference type="ARBA" id="ARBA00023136"/>
    </source>
</evidence>
<dbReference type="Pfam" id="PF13715">
    <property type="entry name" value="CarbopepD_reg_2"/>
    <property type="match status" value="1"/>
</dbReference>
<evidence type="ECO:0000313" key="12">
    <source>
        <dbReference type="Proteomes" id="UP000679008"/>
    </source>
</evidence>
<dbReference type="PROSITE" id="PS52016">
    <property type="entry name" value="TONB_DEPENDENT_REC_3"/>
    <property type="match status" value="1"/>
</dbReference>
<keyword evidence="12" id="KW-1185">Reference proteome</keyword>
<comment type="similarity">
    <text evidence="8">Belongs to the TonB-dependent receptor family.</text>
</comment>
<keyword evidence="3 8" id="KW-1134">Transmembrane beta strand</keyword>
<comment type="caution">
    <text evidence="11">The sequence shown here is derived from an EMBL/GenBank/DDBJ whole genome shotgun (WGS) entry which is preliminary data.</text>
</comment>
<dbReference type="InterPro" id="IPR037066">
    <property type="entry name" value="Plug_dom_sf"/>
</dbReference>
<keyword evidence="7 8" id="KW-0998">Cell outer membrane</keyword>
<dbReference type="Gene3D" id="2.40.170.20">
    <property type="entry name" value="TonB-dependent receptor, beta-barrel domain"/>
    <property type="match status" value="1"/>
</dbReference>
<evidence type="ECO:0000256" key="9">
    <source>
        <dbReference type="SAM" id="SignalP"/>
    </source>
</evidence>
<dbReference type="InterPro" id="IPR023996">
    <property type="entry name" value="TonB-dep_OMP_SusC/RagA"/>
</dbReference>
<evidence type="ECO:0000256" key="7">
    <source>
        <dbReference type="ARBA" id="ARBA00023237"/>
    </source>
</evidence>
<evidence type="ECO:0000256" key="5">
    <source>
        <dbReference type="ARBA" id="ARBA00022729"/>
    </source>
</evidence>
<evidence type="ECO:0000313" key="11">
    <source>
        <dbReference type="EMBL" id="MBQ0909575.1"/>
    </source>
</evidence>
<dbReference type="SUPFAM" id="SSF49464">
    <property type="entry name" value="Carboxypeptidase regulatory domain-like"/>
    <property type="match status" value="1"/>
</dbReference>
<sequence>MKLKFNGILVLLLALMAQITFAQERAVSGVVSDNAGLPIPGVSVLVKGTKSGTQTDFDGKFTIKASASQVLVFSYVGMKTQELAASSTNLKVTLKDDSVELEGVIVTAMGIKRKPKELSYAVENIKSEDLTKTRAVNVATALSGKVSGLQVNVVNNGVNPSTRVVLRGNRSILGNNEALIVIDGFPSARGVLDRINPNDIDNVTILKGANASALYGAEASNGVMIITTKKGSGKLSINYNSSLQLEQVAYLPKVQSEFGVGGFPDGTLYPLENVNWGPRFDGRLVDASETLDDGSVWQVPFTPVKNNIRNFFDTGVSARHGITFKGGDENSDFLFSIDQTNTTGTVPNDTYNRTNVRLKGSRKYNKLTVGGNVSFFRAHSNQVSETAGRQGRPVYWNVLNTPLHIPLDQMKNWRTGQFTRNEVSFYRFYENPYFILDTQREKNDYTEFNVLSNIDYKFTDYLTLSVNTGYTSFSEDFKREFGAFTYAFELANTYSSMDPYGASTASRIGVGQRLNNDIILKFDKNLSENFNLKLTAGANTRLISSSSVNVSGNNLTIPDFYNVGTRTGELLGGENRSLFRRQGVYSELTLGYKDYLFLSATARNDWSSGLPIQNRSFFYPSAGLSFLASEAFPSIKSDNGIDNLKLTLNIAKVGNDGGEPYVTKAIFATPIGFPYGATTGLSQSSTDPDQNLNPEFTFSREFGIELGLFKNRLIFNGNYYQTNSTDQIVPINTSLASGASRILTNIGEIRNRGLELDVKGTLIKNQDFTWKAGVNYTGIKTKVMSLTDGLDEVSIGGFADAEIVAKVGESYPLIKTSSYLRDSEGRVIVGDNGNPIKDSQNRTQGQTAPKYILGLNTTLTYKNWTLYAVADYRTGHVFYNNLNDALEFTGLTQHSASAGRQPFVFPNSSYSDGNGGFVANNNRLTASGGNAFWDEYNTVKENYVVDATTLKLREVSLNYDFNSDFIKKAGIDALSIGFFGRNLLTLRPKENTTTDPEFNFTTGNAVGVGTQAQTPPTRQFGVNLNLTF</sequence>
<organism evidence="11 12">
    <name type="scientific">Flavobacterium erciyesense</name>
    <dbReference type="NCBI Taxonomy" id="2825842"/>
    <lineage>
        <taxon>Bacteria</taxon>
        <taxon>Pseudomonadati</taxon>
        <taxon>Bacteroidota</taxon>
        <taxon>Flavobacteriia</taxon>
        <taxon>Flavobacteriales</taxon>
        <taxon>Flavobacteriaceae</taxon>
        <taxon>Flavobacterium</taxon>
    </lineage>
</organism>
<evidence type="ECO:0000256" key="3">
    <source>
        <dbReference type="ARBA" id="ARBA00022452"/>
    </source>
</evidence>
<dbReference type="InterPro" id="IPR036942">
    <property type="entry name" value="Beta-barrel_TonB_sf"/>
</dbReference>
<feature type="chain" id="PRO_5047251653" evidence="9">
    <location>
        <begin position="23"/>
        <end position="1028"/>
    </location>
</feature>
<gene>
    <name evidence="11" type="ORF">KBJ98_12745</name>
</gene>
<dbReference type="SUPFAM" id="SSF56935">
    <property type="entry name" value="Porins"/>
    <property type="match status" value="1"/>
</dbReference>
<dbReference type="NCBIfam" id="TIGR04056">
    <property type="entry name" value="OMP_RagA_SusC"/>
    <property type="match status" value="1"/>
</dbReference>
<comment type="subcellular location">
    <subcellularLocation>
        <location evidence="1 8">Cell outer membrane</location>
        <topology evidence="1 8">Multi-pass membrane protein</topology>
    </subcellularLocation>
</comment>
<dbReference type="RefSeq" id="WP_210791225.1">
    <property type="nucleotide sequence ID" value="NZ_JAGPXB010000014.1"/>
</dbReference>
<dbReference type="PANTHER" id="PTHR30069">
    <property type="entry name" value="TONB-DEPENDENT OUTER MEMBRANE RECEPTOR"/>
    <property type="match status" value="1"/>
</dbReference>
<keyword evidence="4 8" id="KW-0812">Transmembrane</keyword>
<dbReference type="InterPro" id="IPR039426">
    <property type="entry name" value="TonB-dep_rcpt-like"/>
</dbReference>
<evidence type="ECO:0000256" key="1">
    <source>
        <dbReference type="ARBA" id="ARBA00004571"/>
    </source>
</evidence>
<proteinExistence type="inferred from homology"/>
<dbReference type="Proteomes" id="UP000679008">
    <property type="component" value="Unassembled WGS sequence"/>
</dbReference>
<keyword evidence="6 8" id="KW-0472">Membrane</keyword>
<dbReference type="InterPro" id="IPR023997">
    <property type="entry name" value="TonB-dep_OMP_SusC/RagA_CS"/>
</dbReference>
<dbReference type="NCBIfam" id="TIGR04057">
    <property type="entry name" value="SusC_RagA_signa"/>
    <property type="match status" value="1"/>
</dbReference>
<feature type="domain" description="TonB-dependent receptor plug" evidence="10">
    <location>
        <begin position="116"/>
        <end position="223"/>
    </location>
</feature>
<keyword evidence="2 8" id="KW-0813">Transport</keyword>
<dbReference type="Gene3D" id="2.60.40.1120">
    <property type="entry name" value="Carboxypeptidase-like, regulatory domain"/>
    <property type="match status" value="1"/>
</dbReference>
<accession>A0ABS5D6K4</accession>
<dbReference type="EMBL" id="JAGPXB010000014">
    <property type="protein sequence ID" value="MBQ0909575.1"/>
    <property type="molecule type" value="Genomic_DNA"/>
</dbReference>
<evidence type="ECO:0000256" key="4">
    <source>
        <dbReference type="ARBA" id="ARBA00022692"/>
    </source>
</evidence>
<dbReference type="InterPro" id="IPR012910">
    <property type="entry name" value="Plug_dom"/>
</dbReference>
<keyword evidence="5 9" id="KW-0732">Signal</keyword>